<reference evidence="10 11" key="1">
    <citation type="submission" date="2015-09" db="EMBL/GenBank/DDBJ databases">
        <title>Genome of Desulfovibrio dechloracetivorans BerOc1, a mercury methylating strain isolated from highly hydrocarbons and metals contaminated coastal sediments.</title>
        <authorList>
            <person name="Goni Urriza M."/>
            <person name="Gassie C."/>
            <person name="Bouchez O."/>
            <person name="Klopp C."/>
            <person name="Ranchou-Peyruse A."/>
            <person name="Remy G."/>
        </authorList>
    </citation>
    <scope>NUCLEOTIDE SEQUENCE [LARGE SCALE GENOMIC DNA]</scope>
    <source>
        <strain evidence="10 11">BerOc1</strain>
    </source>
</reference>
<dbReference type="GO" id="GO:0140359">
    <property type="term" value="F:ABC-type transporter activity"/>
    <property type="evidence" value="ECO:0007669"/>
    <property type="project" value="InterPro"/>
</dbReference>
<proteinExistence type="inferred from homology"/>
<evidence type="ECO:0000256" key="3">
    <source>
        <dbReference type="ARBA" id="ARBA00022448"/>
    </source>
</evidence>
<keyword evidence="5 8" id="KW-0812">Transmembrane</keyword>
<dbReference type="EMBL" id="LKAQ01000004">
    <property type="protein sequence ID" value="OIQ49383.1"/>
    <property type="molecule type" value="Genomic_DNA"/>
</dbReference>
<organism evidence="10 11">
    <name type="scientific">Pseudodesulfovibrio hydrargyri</name>
    <dbReference type="NCBI Taxonomy" id="2125990"/>
    <lineage>
        <taxon>Bacteria</taxon>
        <taxon>Pseudomonadati</taxon>
        <taxon>Thermodesulfobacteriota</taxon>
        <taxon>Desulfovibrionia</taxon>
        <taxon>Desulfovibrionales</taxon>
        <taxon>Desulfovibrionaceae</taxon>
    </lineage>
</organism>
<keyword evidence="4" id="KW-1003">Cell membrane</keyword>
<evidence type="ECO:0000256" key="4">
    <source>
        <dbReference type="ARBA" id="ARBA00022475"/>
    </source>
</evidence>
<feature type="transmembrane region" description="Helical" evidence="8">
    <location>
        <begin position="263"/>
        <end position="286"/>
    </location>
</feature>
<evidence type="ECO:0000256" key="1">
    <source>
        <dbReference type="ARBA" id="ARBA00004651"/>
    </source>
</evidence>
<protein>
    <submittedName>
        <fullName evidence="10">Inner membrane transport permease YbhS</fullName>
    </submittedName>
</protein>
<keyword evidence="11" id="KW-1185">Reference proteome</keyword>
<dbReference type="InterPro" id="IPR047817">
    <property type="entry name" value="ABC2_TM_bact-type"/>
</dbReference>
<evidence type="ECO:0000313" key="10">
    <source>
        <dbReference type="EMBL" id="OIQ49383.1"/>
    </source>
</evidence>
<dbReference type="InterPro" id="IPR013525">
    <property type="entry name" value="ABC2_TM"/>
</dbReference>
<accession>A0A1J5N7W4</accession>
<dbReference type="PANTHER" id="PTHR30294">
    <property type="entry name" value="MEMBRANE COMPONENT OF ABC TRANSPORTER YHHJ-RELATED"/>
    <property type="match status" value="1"/>
</dbReference>
<feature type="transmembrane region" description="Helical" evidence="8">
    <location>
        <begin position="184"/>
        <end position="207"/>
    </location>
</feature>
<keyword evidence="6 8" id="KW-1133">Transmembrane helix</keyword>
<dbReference type="GO" id="GO:0005886">
    <property type="term" value="C:plasma membrane"/>
    <property type="evidence" value="ECO:0007669"/>
    <property type="project" value="UniProtKB-SubCell"/>
</dbReference>
<comment type="similarity">
    <text evidence="2">Belongs to the ABC-2 integral membrane protein family.</text>
</comment>
<gene>
    <name evidence="10" type="primary">ybhS</name>
    <name evidence="10" type="ORF">BerOc1_01308</name>
</gene>
<dbReference type="Pfam" id="PF12698">
    <property type="entry name" value="ABC2_membrane_3"/>
    <property type="match status" value="1"/>
</dbReference>
<evidence type="ECO:0000259" key="9">
    <source>
        <dbReference type="PROSITE" id="PS51012"/>
    </source>
</evidence>
<feature type="transmembrane region" description="Helical" evidence="8">
    <location>
        <begin position="28"/>
        <end position="46"/>
    </location>
</feature>
<comment type="caution">
    <text evidence="10">The sequence shown here is derived from an EMBL/GenBank/DDBJ whole genome shotgun (WGS) entry which is preliminary data.</text>
</comment>
<evidence type="ECO:0000256" key="7">
    <source>
        <dbReference type="ARBA" id="ARBA00023136"/>
    </source>
</evidence>
<name>A0A1J5N7W4_9BACT</name>
<sequence length="379" mass="41918">MRDRLDFNRLRALLVKEWLQIVRDPSSIALAFVIPIVMLLLFGYGISLDPKKLPVAFVMDKPDPTASTLLARFRHSEYFGPVPTTSWAEAERMLLDRQVDAVIRLQSDFTRRLMTGGQAPVQLVVNGVDSNRALQILGYVTMTWNRWLATVSQTLPGARGMTRVGLVDLDQRIWFNEAIRSENFLVPGLMAIIMTLIGTLLTAMVMAREWERGTMEALLVTPVSRLEIVLGKLIPYFMLGMGGVILCIVMAVFLFNVPFRGSLALLLSLGGVFMVGTLGLGLFISSTAKNQFVAGQIALLAAFLPSFFLSGFIFELSSTPLFIQVLAYVVPANYFVNIVQTLFLAGDVASVLLPNLAGMTVLALVFMTLAFRKTRKSLE</sequence>
<keyword evidence="7 8" id="KW-0472">Membrane</keyword>
<feature type="transmembrane region" description="Helical" evidence="8">
    <location>
        <begin position="233"/>
        <end position="256"/>
    </location>
</feature>
<dbReference type="AlphaFoldDB" id="A0A1J5N7W4"/>
<dbReference type="PANTHER" id="PTHR30294:SF29">
    <property type="entry name" value="MULTIDRUG ABC TRANSPORTER PERMEASE YBHS-RELATED"/>
    <property type="match status" value="1"/>
</dbReference>
<dbReference type="PROSITE" id="PS51012">
    <property type="entry name" value="ABC_TM2"/>
    <property type="match status" value="1"/>
</dbReference>
<evidence type="ECO:0000256" key="6">
    <source>
        <dbReference type="ARBA" id="ARBA00022989"/>
    </source>
</evidence>
<evidence type="ECO:0000256" key="2">
    <source>
        <dbReference type="ARBA" id="ARBA00007783"/>
    </source>
</evidence>
<dbReference type="Proteomes" id="UP000181901">
    <property type="component" value="Unassembled WGS sequence"/>
</dbReference>
<evidence type="ECO:0000313" key="11">
    <source>
        <dbReference type="Proteomes" id="UP000181901"/>
    </source>
</evidence>
<dbReference type="RefSeq" id="WP_207503296.1">
    <property type="nucleotide sequence ID" value="NZ_LKAQ01000004.1"/>
</dbReference>
<keyword evidence="3" id="KW-0813">Transport</keyword>
<feature type="transmembrane region" description="Helical" evidence="8">
    <location>
        <begin position="351"/>
        <end position="371"/>
    </location>
</feature>
<comment type="subcellular location">
    <subcellularLocation>
        <location evidence="1">Cell membrane</location>
        <topology evidence="1">Multi-pass membrane protein</topology>
    </subcellularLocation>
</comment>
<evidence type="ECO:0000256" key="8">
    <source>
        <dbReference type="SAM" id="Phobius"/>
    </source>
</evidence>
<evidence type="ECO:0000256" key="5">
    <source>
        <dbReference type="ARBA" id="ARBA00022692"/>
    </source>
</evidence>
<feature type="domain" description="ABC transmembrane type-2" evidence="9">
    <location>
        <begin position="149"/>
        <end position="377"/>
    </location>
</feature>
<feature type="transmembrane region" description="Helical" evidence="8">
    <location>
        <begin position="321"/>
        <end position="345"/>
    </location>
</feature>
<dbReference type="InterPro" id="IPR051449">
    <property type="entry name" value="ABC-2_transporter_component"/>
</dbReference>
<feature type="transmembrane region" description="Helical" evidence="8">
    <location>
        <begin position="292"/>
        <end position="314"/>
    </location>
</feature>